<organism evidence="1 2">
    <name type="scientific">Ostreobium quekettii</name>
    <dbReference type="NCBI Taxonomy" id="121088"/>
    <lineage>
        <taxon>Eukaryota</taxon>
        <taxon>Viridiplantae</taxon>
        <taxon>Chlorophyta</taxon>
        <taxon>core chlorophytes</taxon>
        <taxon>Ulvophyceae</taxon>
        <taxon>TCBD clade</taxon>
        <taxon>Bryopsidales</taxon>
        <taxon>Ostreobineae</taxon>
        <taxon>Ostreobiaceae</taxon>
        <taxon>Ostreobium</taxon>
    </lineage>
</organism>
<protein>
    <submittedName>
        <fullName evidence="1">Uncharacterized protein</fullName>
    </submittedName>
</protein>
<dbReference type="Proteomes" id="UP000708148">
    <property type="component" value="Unassembled WGS sequence"/>
</dbReference>
<proteinExistence type="predicted"/>
<dbReference type="EMBL" id="CAJHUC010000531">
    <property type="protein sequence ID" value="CAD7696711.1"/>
    <property type="molecule type" value="Genomic_DNA"/>
</dbReference>
<sequence length="151" mass="16103">MCVGGGVAALVVEGWVGMPSLECLLYLGCESRSTKSAKFIVTKVIGFHIKTCHQFGCVCALLHQQEEAGISKRLHTTFTGLHALALICCPTCVPHPTEGGLLTVAAACVSDVRSTHQPPASDCIMQKPPKLGSKLRADAWRNGVIFLVEET</sequence>
<name>A0A8S1IPL8_9CHLO</name>
<accession>A0A8S1IPL8</accession>
<keyword evidence="2" id="KW-1185">Reference proteome</keyword>
<evidence type="ECO:0000313" key="1">
    <source>
        <dbReference type="EMBL" id="CAD7696711.1"/>
    </source>
</evidence>
<gene>
    <name evidence="1" type="ORF">OSTQU699_LOCUS2072</name>
</gene>
<dbReference type="AlphaFoldDB" id="A0A8S1IPL8"/>
<reference evidence="1" key="1">
    <citation type="submission" date="2020-12" db="EMBL/GenBank/DDBJ databases">
        <authorList>
            <person name="Iha C."/>
        </authorList>
    </citation>
    <scope>NUCLEOTIDE SEQUENCE</scope>
</reference>
<comment type="caution">
    <text evidence="1">The sequence shown here is derived from an EMBL/GenBank/DDBJ whole genome shotgun (WGS) entry which is preliminary data.</text>
</comment>
<evidence type="ECO:0000313" key="2">
    <source>
        <dbReference type="Proteomes" id="UP000708148"/>
    </source>
</evidence>